<dbReference type="Gene3D" id="3.40.50.300">
    <property type="entry name" value="P-loop containing nucleotide triphosphate hydrolases"/>
    <property type="match status" value="1"/>
</dbReference>
<dbReference type="InterPro" id="IPR003593">
    <property type="entry name" value="AAA+_ATPase"/>
</dbReference>
<dbReference type="GO" id="GO:0005886">
    <property type="term" value="C:plasma membrane"/>
    <property type="evidence" value="ECO:0007669"/>
    <property type="project" value="UniProtKB-SubCell"/>
</dbReference>
<keyword evidence="7 11" id="KW-0547">Nucleotide-binding</keyword>
<evidence type="ECO:0000256" key="4">
    <source>
        <dbReference type="ARBA" id="ARBA00020019"/>
    </source>
</evidence>
<protein>
    <recommendedName>
        <fullName evidence="4 11">Cell division ATP-binding protein FtsE</fullName>
    </recommendedName>
</protein>
<keyword evidence="8 11" id="KW-0067">ATP-binding</keyword>
<name>A0A918RRZ8_9GAMM</name>
<dbReference type="GO" id="GO:0016887">
    <property type="term" value="F:ATP hydrolysis activity"/>
    <property type="evidence" value="ECO:0007669"/>
    <property type="project" value="InterPro"/>
</dbReference>
<comment type="similarity">
    <text evidence="3 11">Belongs to the ABC transporter superfamily.</text>
</comment>
<dbReference type="InterPro" id="IPR015854">
    <property type="entry name" value="ABC_transpr_LolD-like"/>
</dbReference>
<comment type="caution">
    <text evidence="13">The sequence shown here is derived from an EMBL/GenBank/DDBJ whole genome shotgun (WGS) entry which is preliminary data.</text>
</comment>
<gene>
    <name evidence="11" type="primary">ftsE</name>
    <name evidence="13" type="ORF">GCM10008090_19560</name>
</gene>
<evidence type="ECO:0000313" key="13">
    <source>
        <dbReference type="EMBL" id="GHA10082.1"/>
    </source>
</evidence>
<dbReference type="PROSITE" id="PS50893">
    <property type="entry name" value="ABC_TRANSPORTER_2"/>
    <property type="match status" value="1"/>
</dbReference>
<dbReference type="GO" id="GO:0051301">
    <property type="term" value="P:cell division"/>
    <property type="evidence" value="ECO:0007669"/>
    <property type="project" value="UniProtKB-UniRule"/>
</dbReference>
<feature type="domain" description="ABC transporter" evidence="12">
    <location>
        <begin position="2"/>
        <end position="232"/>
    </location>
</feature>
<dbReference type="Proteomes" id="UP000614811">
    <property type="component" value="Unassembled WGS sequence"/>
</dbReference>
<comment type="subcellular location">
    <subcellularLocation>
        <location evidence="11">Cell inner membrane</location>
        <topology evidence="11">Peripheral membrane protein</topology>
        <orientation evidence="11">Cytoplasmic side</orientation>
    </subcellularLocation>
    <subcellularLocation>
        <location evidence="2">Cell membrane</location>
        <topology evidence="2">Peripheral membrane protein</topology>
    </subcellularLocation>
</comment>
<reference evidence="13" key="1">
    <citation type="journal article" date="2014" name="Int. J. Syst. Evol. Microbiol.">
        <title>Complete genome sequence of Corynebacterium casei LMG S-19264T (=DSM 44701T), isolated from a smear-ripened cheese.</title>
        <authorList>
            <consortium name="US DOE Joint Genome Institute (JGI-PGF)"/>
            <person name="Walter F."/>
            <person name="Albersmeier A."/>
            <person name="Kalinowski J."/>
            <person name="Ruckert C."/>
        </authorList>
    </citation>
    <scope>NUCLEOTIDE SEQUENCE</scope>
    <source>
        <strain evidence="13">KCTC 12711</strain>
    </source>
</reference>
<reference evidence="13" key="2">
    <citation type="submission" date="2020-09" db="EMBL/GenBank/DDBJ databases">
        <authorList>
            <person name="Sun Q."/>
            <person name="Kim S."/>
        </authorList>
    </citation>
    <scope>NUCLEOTIDE SEQUENCE</scope>
    <source>
        <strain evidence="13">KCTC 12711</strain>
    </source>
</reference>
<dbReference type="NCBIfam" id="TIGR02673">
    <property type="entry name" value="FtsE"/>
    <property type="match status" value="1"/>
</dbReference>
<keyword evidence="10 11" id="KW-0131">Cell cycle</keyword>
<dbReference type="InterPro" id="IPR017871">
    <property type="entry name" value="ABC_transporter-like_CS"/>
</dbReference>
<dbReference type="FunFam" id="3.40.50.300:FF:000056">
    <property type="entry name" value="Cell division ATP-binding protein FtsE"/>
    <property type="match status" value="1"/>
</dbReference>
<dbReference type="GO" id="GO:0022857">
    <property type="term" value="F:transmembrane transporter activity"/>
    <property type="evidence" value="ECO:0007669"/>
    <property type="project" value="TreeGrafter"/>
</dbReference>
<dbReference type="InterPro" id="IPR003439">
    <property type="entry name" value="ABC_transporter-like_ATP-bd"/>
</dbReference>
<dbReference type="SUPFAM" id="SSF52540">
    <property type="entry name" value="P-loop containing nucleoside triphosphate hydrolases"/>
    <property type="match status" value="1"/>
</dbReference>
<dbReference type="AlphaFoldDB" id="A0A918RRZ8"/>
<evidence type="ECO:0000256" key="8">
    <source>
        <dbReference type="ARBA" id="ARBA00022840"/>
    </source>
</evidence>
<keyword evidence="5 11" id="KW-1003">Cell membrane</keyword>
<evidence type="ECO:0000256" key="6">
    <source>
        <dbReference type="ARBA" id="ARBA00022618"/>
    </source>
</evidence>
<keyword evidence="14" id="KW-1185">Reference proteome</keyword>
<accession>A0A918RRZ8</accession>
<evidence type="ECO:0000256" key="9">
    <source>
        <dbReference type="ARBA" id="ARBA00023136"/>
    </source>
</evidence>
<dbReference type="PROSITE" id="PS00211">
    <property type="entry name" value="ABC_TRANSPORTER_1"/>
    <property type="match status" value="1"/>
</dbReference>
<dbReference type="SMART" id="SM00382">
    <property type="entry name" value="AAA"/>
    <property type="match status" value="1"/>
</dbReference>
<dbReference type="PANTHER" id="PTHR24220:SF470">
    <property type="entry name" value="CELL DIVISION ATP-BINDING PROTEIN FTSE"/>
    <property type="match status" value="1"/>
</dbReference>
<evidence type="ECO:0000259" key="12">
    <source>
        <dbReference type="PROSITE" id="PS50893"/>
    </source>
</evidence>
<keyword evidence="6 11" id="KW-0132">Cell division</keyword>
<dbReference type="Pfam" id="PF00005">
    <property type="entry name" value="ABC_tran"/>
    <property type="match status" value="1"/>
</dbReference>
<comment type="function">
    <text evidence="1">Part of the ABC transporter FtsEX involved in cellular division. Important for assembly or stability of the septal ring.</text>
</comment>
<keyword evidence="9 11" id="KW-0472">Membrane</keyword>
<dbReference type="PANTHER" id="PTHR24220">
    <property type="entry name" value="IMPORT ATP-BINDING PROTEIN"/>
    <property type="match status" value="1"/>
</dbReference>
<comment type="subunit">
    <text evidence="11">Homodimer. Forms a membrane-associated complex with FtsX.</text>
</comment>
<evidence type="ECO:0000256" key="7">
    <source>
        <dbReference type="ARBA" id="ARBA00022741"/>
    </source>
</evidence>
<evidence type="ECO:0000256" key="11">
    <source>
        <dbReference type="RuleBase" id="RU365094"/>
    </source>
</evidence>
<proteinExistence type="inferred from homology"/>
<sequence>MIKLSHVTKRYPNGHEALHDVSFDIAAGEMVFLAGHSGAGKSTLFKLITRIEKPTSGQILVDNQNLSRLRDNKIPALRRDIGVIFQDHKLLMDRSVFDNVALPLIVIGMPHDEIQKRVRAALGKVGLSGKEKQLPITLSGGEQQRVGIARAVINRPSILLADEPTGNLDDALSDEIIDIFADFNRVGVTVMIATHDFRQIERLGNRTIHLAHGQLMNLAQPVTHQPNPEAES</sequence>
<dbReference type="EMBL" id="BMXA01000003">
    <property type="protein sequence ID" value="GHA10082.1"/>
    <property type="molecule type" value="Genomic_DNA"/>
</dbReference>
<dbReference type="RefSeq" id="WP_189400391.1">
    <property type="nucleotide sequence ID" value="NZ_BMXA01000003.1"/>
</dbReference>
<evidence type="ECO:0000256" key="5">
    <source>
        <dbReference type="ARBA" id="ARBA00022475"/>
    </source>
</evidence>
<evidence type="ECO:0000256" key="1">
    <source>
        <dbReference type="ARBA" id="ARBA00002579"/>
    </source>
</evidence>
<evidence type="ECO:0000313" key="14">
    <source>
        <dbReference type="Proteomes" id="UP000614811"/>
    </source>
</evidence>
<evidence type="ECO:0000256" key="3">
    <source>
        <dbReference type="ARBA" id="ARBA00005417"/>
    </source>
</evidence>
<organism evidence="13 14">
    <name type="scientific">Arenicella chitinivorans</name>
    <dbReference type="NCBI Taxonomy" id="1329800"/>
    <lineage>
        <taxon>Bacteria</taxon>
        <taxon>Pseudomonadati</taxon>
        <taxon>Pseudomonadota</taxon>
        <taxon>Gammaproteobacteria</taxon>
        <taxon>Arenicellales</taxon>
        <taxon>Arenicellaceae</taxon>
        <taxon>Arenicella</taxon>
    </lineage>
</organism>
<dbReference type="InterPro" id="IPR027417">
    <property type="entry name" value="P-loop_NTPase"/>
</dbReference>
<dbReference type="InterPro" id="IPR005286">
    <property type="entry name" value="Cell_div_FtsE"/>
</dbReference>
<dbReference type="GO" id="GO:0005524">
    <property type="term" value="F:ATP binding"/>
    <property type="evidence" value="ECO:0007669"/>
    <property type="project" value="UniProtKB-UniRule"/>
</dbReference>
<evidence type="ECO:0000256" key="2">
    <source>
        <dbReference type="ARBA" id="ARBA00004202"/>
    </source>
</evidence>
<evidence type="ECO:0000256" key="10">
    <source>
        <dbReference type="ARBA" id="ARBA00023306"/>
    </source>
</evidence>